<keyword evidence="2" id="KW-1185">Reference proteome</keyword>
<accession>A0A1R4H7D9</accession>
<dbReference type="AlphaFoldDB" id="A0A1R4H7D9"/>
<proteinExistence type="predicted"/>
<evidence type="ECO:0000313" key="1">
    <source>
        <dbReference type="EMBL" id="SJM91760.1"/>
    </source>
</evidence>
<evidence type="ECO:0000313" key="2">
    <source>
        <dbReference type="Proteomes" id="UP000195667"/>
    </source>
</evidence>
<reference evidence="2" key="1">
    <citation type="submission" date="2017-02" db="EMBL/GenBank/DDBJ databases">
        <authorList>
            <person name="Daims H."/>
        </authorList>
    </citation>
    <scope>NUCLEOTIDE SEQUENCE [LARGE SCALE GENOMIC DNA]</scope>
</reference>
<sequence length="45" mass="5678">MPWRINTRSKRQHEKYDYTMFYSLHFISPLIFNIPWKCEKHHTVP</sequence>
<gene>
    <name evidence="1" type="ORF">CRENPOLYSF1_200081</name>
</gene>
<protein>
    <submittedName>
        <fullName evidence="1">Uncharacterized protein</fullName>
    </submittedName>
</protein>
<organism evidence="1 2">
    <name type="scientific">Crenothrix polyspora</name>
    <dbReference type="NCBI Taxonomy" id="360316"/>
    <lineage>
        <taxon>Bacteria</taxon>
        <taxon>Pseudomonadati</taxon>
        <taxon>Pseudomonadota</taxon>
        <taxon>Gammaproteobacteria</taxon>
        <taxon>Methylococcales</taxon>
        <taxon>Crenotrichaceae</taxon>
        <taxon>Crenothrix</taxon>
    </lineage>
</organism>
<dbReference type="Proteomes" id="UP000195667">
    <property type="component" value="Unassembled WGS sequence"/>
</dbReference>
<name>A0A1R4H7D9_9GAMM</name>
<dbReference type="EMBL" id="FUKI01000094">
    <property type="protein sequence ID" value="SJM91760.1"/>
    <property type="molecule type" value="Genomic_DNA"/>
</dbReference>